<comment type="subcellular location">
    <subcellularLocation>
        <location evidence="1">Cell membrane</location>
        <topology evidence="1">Multi-pass membrane protein</topology>
    </subcellularLocation>
</comment>
<dbReference type="InterPro" id="IPR054714">
    <property type="entry name" value="GPR158_179_extracellular"/>
</dbReference>
<evidence type="ECO:0000256" key="6">
    <source>
        <dbReference type="ARBA" id="ARBA00023170"/>
    </source>
</evidence>
<protein>
    <recommendedName>
        <fullName evidence="9">GPR158/179 extracellular domain-containing protein</fullName>
    </recommendedName>
</protein>
<evidence type="ECO:0000256" key="2">
    <source>
        <dbReference type="ARBA" id="ARBA00007242"/>
    </source>
</evidence>
<evidence type="ECO:0000256" key="4">
    <source>
        <dbReference type="ARBA" id="ARBA00022729"/>
    </source>
</evidence>
<keyword evidence="11" id="KW-1185">Reference proteome</keyword>
<proteinExistence type="inferred from homology"/>
<keyword evidence="3" id="KW-0472">Membrane</keyword>
<dbReference type="Gene3D" id="2.10.25.10">
    <property type="entry name" value="Laminin"/>
    <property type="match status" value="1"/>
</dbReference>
<evidence type="ECO:0000259" key="9">
    <source>
        <dbReference type="Pfam" id="PF22572"/>
    </source>
</evidence>
<dbReference type="PANTHER" id="PTHR32546:SF26">
    <property type="entry name" value="SMOG, ISOFORM D"/>
    <property type="match status" value="1"/>
</dbReference>
<feature type="domain" description="GPR158/179 extracellular" evidence="9">
    <location>
        <begin position="2"/>
        <end position="55"/>
    </location>
</feature>
<keyword evidence="5" id="KW-0297">G-protein coupled receptor</keyword>
<comment type="caution">
    <text evidence="10">The sequence shown here is derived from an EMBL/GenBank/DDBJ whole genome shotgun (WGS) entry which is preliminary data.</text>
</comment>
<evidence type="ECO:0000256" key="7">
    <source>
        <dbReference type="ARBA" id="ARBA00023180"/>
    </source>
</evidence>
<keyword evidence="6" id="KW-0675">Receptor</keyword>
<keyword evidence="4" id="KW-0732">Signal</keyword>
<evidence type="ECO:0000256" key="5">
    <source>
        <dbReference type="ARBA" id="ARBA00023040"/>
    </source>
</evidence>
<evidence type="ECO:0000313" key="10">
    <source>
        <dbReference type="EMBL" id="CAG2063542.1"/>
    </source>
</evidence>
<evidence type="ECO:0000256" key="8">
    <source>
        <dbReference type="ARBA" id="ARBA00023224"/>
    </source>
</evidence>
<sequence>MDMLQLDINQCPDKYYVPNAFKDTHKCHRKNSYCVPILGRGFEIGSYKCECLQGYEYPFEDPITYFDGQLVEAEFSNIVNDKPTR</sequence>
<reference evidence="10" key="1">
    <citation type="submission" date="2021-03" db="EMBL/GenBank/DDBJ databases">
        <authorList>
            <person name="Tran Van P."/>
        </authorList>
    </citation>
    <scope>NUCLEOTIDE SEQUENCE</scope>
</reference>
<accession>A0ABN7PBZ2</accession>
<evidence type="ECO:0000313" key="11">
    <source>
        <dbReference type="Proteomes" id="UP001153148"/>
    </source>
</evidence>
<keyword evidence="8" id="KW-0807">Transducer</keyword>
<name>A0ABN7PBZ2_TIMPD</name>
<keyword evidence="7" id="KW-0325">Glycoprotein</keyword>
<gene>
    <name evidence="10" type="ORF">TPAB3V08_LOCUS10489</name>
</gene>
<keyword evidence="3" id="KW-1003">Cell membrane</keyword>
<organism evidence="10 11">
    <name type="scientific">Timema podura</name>
    <name type="common">Walking stick</name>
    <dbReference type="NCBI Taxonomy" id="61482"/>
    <lineage>
        <taxon>Eukaryota</taxon>
        <taxon>Metazoa</taxon>
        <taxon>Ecdysozoa</taxon>
        <taxon>Arthropoda</taxon>
        <taxon>Hexapoda</taxon>
        <taxon>Insecta</taxon>
        <taxon>Pterygota</taxon>
        <taxon>Neoptera</taxon>
        <taxon>Polyneoptera</taxon>
        <taxon>Phasmatodea</taxon>
        <taxon>Timematodea</taxon>
        <taxon>Timematoidea</taxon>
        <taxon>Timematidae</taxon>
        <taxon>Timema</taxon>
    </lineage>
</organism>
<dbReference type="InterPro" id="IPR043458">
    <property type="entry name" value="GPR158/179"/>
</dbReference>
<dbReference type="Pfam" id="PF22572">
    <property type="entry name" value="GPR158_179_EC"/>
    <property type="match status" value="1"/>
</dbReference>
<dbReference type="Proteomes" id="UP001153148">
    <property type="component" value="Unassembled WGS sequence"/>
</dbReference>
<dbReference type="PANTHER" id="PTHR32546">
    <property type="entry name" value="G-PROTEIN COUPLED RECEPTOR 158-RELATED"/>
    <property type="match status" value="1"/>
</dbReference>
<evidence type="ECO:0000256" key="1">
    <source>
        <dbReference type="ARBA" id="ARBA00004651"/>
    </source>
</evidence>
<comment type="similarity">
    <text evidence="2">Belongs to the G-protein coupled receptor 3 family.</text>
</comment>
<dbReference type="EMBL" id="CAJPIN010027246">
    <property type="protein sequence ID" value="CAG2063542.1"/>
    <property type="molecule type" value="Genomic_DNA"/>
</dbReference>
<evidence type="ECO:0000256" key="3">
    <source>
        <dbReference type="ARBA" id="ARBA00022475"/>
    </source>
</evidence>